<name>A0A086MZN5_9ACTN</name>
<gene>
    <name evidence="3" type="ORF">FM21_26730</name>
</gene>
<dbReference type="PROSITE" id="PS51257">
    <property type="entry name" value="PROKAR_LIPOPROTEIN"/>
    <property type="match status" value="1"/>
</dbReference>
<proteinExistence type="predicted"/>
<accession>A0A086MZN5</accession>
<feature type="chain" id="PRO_5001811761" description="Lipoprotein" evidence="2">
    <location>
        <begin position="18"/>
        <end position="216"/>
    </location>
</feature>
<dbReference type="HOGENOM" id="CLU_108051_1_0_11"/>
<evidence type="ECO:0000256" key="1">
    <source>
        <dbReference type="SAM" id="MobiDB-lite"/>
    </source>
</evidence>
<comment type="caution">
    <text evidence="3">The sequence shown here is derived from an EMBL/GenBank/DDBJ whole genome shotgun (WGS) entry which is preliminary data.</text>
</comment>
<protein>
    <recommendedName>
        <fullName evidence="5">Lipoprotein</fullName>
    </recommendedName>
</protein>
<dbReference type="STRING" id="1915400.FM21_26730"/>
<dbReference type="RefSeq" id="WP_043381266.1">
    <property type="nucleotide sequence ID" value="NZ_KN039947.1"/>
</dbReference>
<reference evidence="3 4" key="1">
    <citation type="submission" date="2014-05" db="EMBL/GenBank/DDBJ databases">
        <title>Complete genome sequence of the Streptomyces mutabilis TRM45540.</title>
        <authorList>
            <person name="Luo X."/>
            <person name="Zhang L."/>
        </authorList>
    </citation>
    <scope>NUCLEOTIDE SEQUENCE [LARGE SCALE GENOMIC DNA]</scope>
    <source>
        <strain evidence="3 4">TRM45540</strain>
    </source>
</reference>
<evidence type="ECO:0000313" key="3">
    <source>
        <dbReference type="EMBL" id="KFG74353.1"/>
    </source>
</evidence>
<organism evidence="3 4">
    <name type="scientific">Streptomyces mutabilis</name>
    <dbReference type="NCBI Taxonomy" id="67332"/>
    <lineage>
        <taxon>Bacteria</taxon>
        <taxon>Bacillati</taxon>
        <taxon>Actinomycetota</taxon>
        <taxon>Actinomycetes</taxon>
        <taxon>Kitasatosporales</taxon>
        <taxon>Streptomycetaceae</taxon>
        <taxon>Streptomyces</taxon>
    </lineage>
</organism>
<keyword evidence="4" id="KW-1185">Reference proteome</keyword>
<feature type="region of interest" description="Disordered" evidence="1">
    <location>
        <begin position="26"/>
        <end position="61"/>
    </location>
</feature>
<dbReference type="AlphaFoldDB" id="A0A086MZN5"/>
<feature type="signal peptide" evidence="2">
    <location>
        <begin position="1"/>
        <end position="17"/>
    </location>
</feature>
<sequence>MARSALTISAATFTATAALLLTACGGGGDDSSSEDIKGADTGAGSSSPSATASAAAGAGRPEITLPSSFRLTFENWTADDPAQQAVLNDGKEQLRAGYAAIIADNPDSEALAFYDTEAGLSQDREWIKSYTDKGLTVIGELPVFAAEATLFAKETKAQLRYCTDESEARTKNRKTGKVEANPPGTDPKVAYTVTMQKNDQGVWQAVSTESKRGGCS</sequence>
<feature type="compositionally biased region" description="Low complexity" evidence="1">
    <location>
        <begin position="39"/>
        <end position="59"/>
    </location>
</feature>
<dbReference type="EMBL" id="JNFQ01000002">
    <property type="protein sequence ID" value="KFG74353.1"/>
    <property type="molecule type" value="Genomic_DNA"/>
</dbReference>
<evidence type="ECO:0008006" key="5">
    <source>
        <dbReference type="Google" id="ProtNLM"/>
    </source>
</evidence>
<keyword evidence="2" id="KW-0732">Signal</keyword>
<evidence type="ECO:0000256" key="2">
    <source>
        <dbReference type="SAM" id="SignalP"/>
    </source>
</evidence>
<evidence type="ECO:0000313" key="4">
    <source>
        <dbReference type="Proteomes" id="UP000029095"/>
    </source>
</evidence>
<dbReference type="Proteomes" id="UP000029095">
    <property type="component" value="Unassembled WGS sequence"/>
</dbReference>
<feature type="region of interest" description="Disordered" evidence="1">
    <location>
        <begin position="165"/>
        <end position="187"/>
    </location>
</feature>